<dbReference type="EMBL" id="LR588407">
    <property type="protein sequence ID" value="VTO11293.1"/>
    <property type="molecule type" value="Genomic_DNA"/>
</dbReference>
<proteinExistence type="predicted"/>
<name>A0A4P1JVA8_9CAUL</name>
<reference evidence="1 2" key="1">
    <citation type="submission" date="2019-04" db="EMBL/GenBank/DDBJ databases">
        <authorList>
            <consortium name="Pathogen Informatics"/>
        </authorList>
    </citation>
    <scope>NUCLEOTIDE SEQUENCE [LARGE SCALE GENOMIC DNA]</scope>
    <source>
        <strain evidence="1 2">NCTC9239</strain>
    </source>
</reference>
<evidence type="ECO:0000313" key="2">
    <source>
        <dbReference type="Proteomes" id="UP000309952"/>
    </source>
</evidence>
<organism evidence="1 2">
    <name type="scientific">Brevundimonas vancanneytii</name>
    <dbReference type="NCBI Taxonomy" id="1325724"/>
    <lineage>
        <taxon>Bacteria</taxon>
        <taxon>Pseudomonadati</taxon>
        <taxon>Pseudomonadota</taxon>
        <taxon>Alphaproteobacteria</taxon>
        <taxon>Caulobacterales</taxon>
        <taxon>Caulobacteraceae</taxon>
        <taxon>Brevundimonas</taxon>
    </lineage>
</organism>
<dbReference type="KEGG" id="bvy:NCTC9239_00324"/>
<accession>A0A4P1JVA8</accession>
<dbReference type="AlphaFoldDB" id="A0A4P1JVA8"/>
<keyword evidence="2" id="KW-1185">Reference proteome</keyword>
<gene>
    <name evidence="1" type="ORF">NCTC9239_00324</name>
</gene>
<protein>
    <submittedName>
        <fullName evidence="1">Uncharacterized protein</fullName>
    </submittedName>
</protein>
<dbReference type="RefSeq" id="WP_197733790.1">
    <property type="nucleotide sequence ID" value="NZ_LR588407.1"/>
</dbReference>
<evidence type="ECO:0000313" key="1">
    <source>
        <dbReference type="EMBL" id="VTO11293.1"/>
    </source>
</evidence>
<sequence length="573" mass="63056">MRESRSGSQILFGHLPEQTIDANGGIWKVKRWNDPKIESAIDTGALREELIRAAFAWKDKNEDGGFVDDLYAHRTVRVKSLNRDEGIYCEPFPRLYLCQTCKRLHDEPIGKCQCGSSKRRGQLPFVGYHDVCGSIKTPYVRKCPVHGQRAVRFPGTASAAELIFYCPVCSDTIHRGFGAACDCDQGGALSFTVHRSGTVFKPRGISMINPPRREVLAQIEQAGGGERALEWVLEGMTGRHLTESGAAQNPSSIRKLLEGRGFDEATIDAMIAAMPISTEPKAKIRVLQTDLRTDAERQAKQIALATFESRVTVSSLLDKATQPVLRDLYEVQYPDALRRAGFERVELIDRFPVLTAQFGYTRGAPTPGDSRLRTYRDQNGDYTVYGELAQTEALLIRLDPRMVHRWLVMRGMTLGTFEDHRGASEAILAQMGATDTPNDVTHLVTEVVHSISHAFIKRAAVYAGIERSALSEVVLPAAFSFFVYAAARGDFVLGGLQALFESDLHHLLNGLVDDEHRCALDPGCEDTGSACAVCLHLGEPSCRMFNTALSRKALAGGAGYFDVTADAPQFSDA</sequence>
<dbReference type="Proteomes" id="UP000309952">
    <property type="component" value="Chromosome"/>
</dbReference>